<proteinExistence type="predicted"/>
<gene>
    <name evidence="1" type="ORF">L2E82_35784</name>
</gene>
<organism evidence="1 2">
    <name type="scientific">Cichorium intybus</name>
    <name type="common">Chicory</name>
    <dbReference type="NCBI Taxonomy" id="13427"/>
    <lineage>
        <taxon>Eukaryota</taxon>
        <taxon>Viridiplantae</taxon>
        <taxon>Streptophyta</taxon>
        <taxon>Embryophyta</taxon>
        <taxon>Tracheophyta</taxon>
        <taxon>Spermatophyta</taxon>
        <taxon>Magnoliopsida</taxon>
        <taxon>eudicotyledons</taxon>
        <taxon>Gunneridae</taxon>
        <taxon>Pentapetalae</taxon>
        <taxon>asterids</taxon>
        <taxon>campanulids</taxon>
        <taxon>Asterales</taxon>
        <taxon>Asteraceae</taxon>
        <taxon>Cichorioideae</taxon>
        <taxon>Cichorieae</taxon>
        <taxon>Cichoriinae</taxon>
        <taxon>Cichorium</taxon>
    </lineage>
</organism>
<protein>
    <submittedName>
        <fullName evidence="1">Uncharacterized protein</fullName>
    </submittedName>
</protein>
<sequence>MVLGTMNVLYQDYQSDGHYSLATYASNGVSFNYSARSEPCSVIFNFATWKAKQSYRFKDDDTVKNRNEL</sequence>
<reference evidence="1 2" key="2">
    <citation type="journal article" date="2022" name="Mol. Ecol. Resour.">
        <title>The genomes of chicory, endive, great burdock and yacon provide insights into Asteraceae paleo-polyploidization history and plant inulin production.</title>
        <authorList>
            <person name="Fan W."/>
            <person name="Wang S."/>
            <person name="Wang H."/>
            <person name="Wang A."/>
            <person name="Jiang F."/>
            <person name="Liu H."/>
            <person name="Zhao H."/>
            <person name="Xu D."/>
            <person name="Zhang Y."/>
        </authorList>
    </citation>
    <scope>NUCLEOTIDE SEQUENCE [LARGE SCALE GENOMIC DNA]</scope>
    <source>
        <strain evidence="2">cv. Punajuju</strain>
        <tissue evidence="1">Leaves</tissue>
    </source>
</reference>
<accession>A0ACB9BPT6</accession>
<evidence type="ECO:0000313" key="1">
    <source>
        <dbReference type="EMBL" id="KAI3724020.1"/>
    </source>
</evidence>
<keyword evidence="2" id="KW-1185">Reference proteome</keyword>
<dbReference type="Proteomes" id="UP001055811">
    <property type="component" value="Linkage Group LG06"/>
</dbReference>
<reference evidence="2" key="1">
    <citation type="journal article" date="2022" name="Mol. Ecol. Resour.">
        <title>The genomes of chicory, endive, great burdock and yacon provide insights into Asteraceae palaeo-polyploidization history and plant inulin production.</title>
        <authorList>
            <person name="Fan W."/>
            <person name="Wang S."/>
            <person name="Wang H."/>
            <person name="Wang A."/>
            <person name="Jiang F."/>
            <person name="Liu H."/>
            <person name="Zhao H."/>
            <person name="Xu D."/>
            <person name="Zhang Y."/>
        </authorList>
    </citation>
    <scope>NUCLEOTIDE SEQUENCE [LARGE SCALE GENOMIC DNA]</scope>
    <source>
        <strain evidence="2">cv. Punajuju</strain>
    </source>
</reference>
<comment type="caution">
    <text evidence="1">The sequence shown here is derived from an EMBL/GenBank/DDBJ whole genome shotgun (WGS) entry which is preliminary data.</text>
</comment>
<name>A0ACB9BPT6_CICIN</name>
<dbReference type="EMBL" id="CM042014">
    <property type="protein sequence ID" value="KAI3724020.1"/>
    <property type="molecule type" value="Genomic_DNA"/>
</dbReference>
<evidence type="ECO:0000313" key="2">
    <source>
        <dbReference type="Proteomes" id="UP001055811"/>
    </source>
</evidence>